<dbReference type="InterPro" id="IPR036388">
    <property type="entry name" value="WH-like_DNA-bd_sf"/>
</dbReference>
<dbReference type="RefSeq" id="WP_200503239.1">
    <property type="nucleotide sequence ID" value="NZ_JAEDAJ010000008.1"/>
</dbReference>
<keyword evidence="7" id="KW-1185">Reference proteome</keyword>
<evidence type="ECO:0000313" key="7">
    <source>
        <dbReference type="Proteomes" id="UP000612352"/>
    </source>
</evidence>
<evidence type="ECO:0000256" key="2">
    <source>
        <dbReference type="ARBA" id="ARBA00023125"/>
    </source>
</evidence>
<evidence type="ECO:0000259" key="5">
    <source>
        <dbReference type="SMART" id="SM00895"/>
    </source>
</evidence>
<gene>
    <name evidence="6" type="ORF">I8D64_13160</name>
</gene>
<proteinExistence type="predicted"/>
<dbReference type="PANTHER" id="PTHR43537">
    <property type="entry name" value="TRANSCRIPTIONAL REGULATOR, GNTR FAMILY"/>
    <property type="match status" value="1"/>
</dbReference>
<dbReference type="Gene3D" id="1.10.10.10">
    <property type="entry name" value="Winged helix-like DNA-binding domain superfamily/Winged helix DNA-binding domain"/>
    <property type="match status" value="1"/>
</dbReference>
<dbReference type="PANTHER" id="PTHR43537:SF44">
    <property type="entry name" value="GNTR FAMILY REGULATORY PROTEIN"/>
    <property type="match status" value="1"/>
</dbReference>
<dbReference type="InterPro" id="IPR036390">
    <property type="entry name" value="WH_DNA-bd_sf"/>
</dbReference>
<dbReference type="Gene3D" id="1.20.120.530">
    <property type="entry name" value="GntR ligand-binding domain-like"/>
    <property type="match status" value="1"/>
</dbReference>
<dbReference type="SMART" id="SM00895">
    <property type="entry name" value="FCD"/>
    <property type="match status" value="1"/>
</dbReference>
<reference evidence="6 7" key="1">
    <citation type="submission" date="2020-12" db="EMBL/GenBank/DDBJ databases">
        <title>Brachybacterium sp. MASK1Z-5, whole genome shotgun sequence.</title>
        <authorList>
            <person name="Tuo L."/>
        </authorList>
    </citation>
    <scope>NUCLEOTIDE SEQUENCE [LARGE SCALE GENOMIC DNA]</scope>
    <source>
        <strain evidence="6 7">MASK1Z-5</strain>
    </source>
</reference>
<keyword evidence="3" id="KW-0804">Transcription</keyword>
<feature type="domain" description="GntR C-terminal" evidence="5">
    <location>
        <begin position="114"/>
        <end position="249"/>
    </location>
</feature>
<dbReference type="Pfam" id="PF07729">
    <property type="entry name" value="FCD"/>
    <property type="match status" value="1"/>
</dbReference>
<dbReference type="Proteomes" id="UP000612352">
    <property type="component" value="Unassembled WGS sequence"/>
</dbReference>
<keyword evidence="1" id="KW-0805">Transcription regulation</keyword>
<evidence type="ECO:0000313" key="6">
    <source>
        <dbReference type="EMBL" id="MBK0332344.1"/>
    </source>
</evidence>
<dbReference type="EMBL" id="JAEDAJ010000008">
    <property type="protein sequence ID" value="MBK0332344.1"/>
    <property type="molecule type" value="Genomic_DNA"/>
</dbReference>
<keyword evidence="2" id="KW-0238">DNA-binding</keyword>
<protein>
    <submittedName>
        <fullName evidence="6">FadR family transcriptional regulator</fullName>
    </submittedName>
</protein>
<sequence>MSGHDGLPPARGHDDRTGAHPTRFDRALDELGTAIVRGDLPAGHADTVEGLVGRTGASRSVVREATRVLTALGMLSAGRRVGLRVRGHEHWDVLDPLVIRWRLAGPERTTQIAELRALRRAVEPEAAAAAARRVAAGEATGVSLRALEGAAAQMRQWAGVGAVPGADGPDSFLAVDSALHAAVLALCDNAMFARLRMVIEESLRERALVERADLPPEPHDVDLHLQVARAISEGSAEDAARAMREIVVRTG</sequence>
<dbReference type="InterPro" id="IPR011711">
    <property type="entry name" value="GntR_C"/>
</dbReference>
<dbReference type="SUPFAM" id="SSF48008">
    <property type="entry name" value="GntR ligand-binding domain-like"/>
    <property type="match status" value="1"/>
</dbReference>
<name>A0ABS1BCH3_9MICO</name>
<dbReference type="SUPFAM" id="SSF46785">
    <property type="entry name" value="Winged helix' DNA-binding domain"/>
    <property type="match status" value="1"/>
</dbReference>
<evidence type="ECO:0000256" key="4">
    <source>
        <dbReference type="SAM" id="MobiDB-lite"/>
    </source>
</evidence>
<organism evidence="6 7">
    <name type="scientific">Brachybacterium halotolerans</name>
    <dbReference type="NCBI Taxonomy" id="2795215"/>
    <lineage>
        <taxon>Bacteria</taxon>
        <taxon>Bacillati</taxon>
        <taxon>Actinomycetota</taxon>
        <taxon>Actinomycetes</taxon>
        <taxon>Micrococcales</taxon>
        <taxon>Dermabacteraceae</taxon>
        <taxon>Brachybacterium</taxon>
    </lineage>
</organism>
<evidence type="ECO:0000256" key="3">
    <source>
        <dbReference type="ARBA" id="ARBA00023163"/>
    </source>
</evidence>
<dbReference type="InterPro" id="IPR008920">
    <property type="entry name" value="TF_FadR/GntR_C"/>
</dbReference>
<feature type="region of interest" description="Disordered" evidence="4">
    <location>
        <begin position="1"/>
        <end position="21"/>
    </location>
</feature>
<evidence type="ECO:0000256" key="1">
    <source>
        <dbReference type="ARBA" id="ARBA00023015"/>
    </source>
</evidence>
<feature type="compositionally biased region" description="Basic and acidic residues" evidence="4">
    <location>
        <begin position="11"/>
        <end position="21"/>
    </location>
</feature>
<accession>A0ABS1BCH3</accession>
<comment type="caution">
    <text evidence="6">The sequence shown here is derived from an EMBL/GenBank/DDBJ whole genome shotgun (WGS) entry which is preliminary data.</text>
</comment>